<dbReference type="InterPro" id="IPR035979">
    <property type="entry name" value="RBD_domain_sf"/>
</dbReference>
<feature type="compositionally biased region" description="Basic and acidic residues" evidence="1">
    <location>
        <begin position="73"/>
        <end position="95"/>
    </location>
</feature>
<dbReference type="PANTHER" id="PTHR47031:SF3">
    <property type="entry name" value="SAP DOMAIN-CONTAINING PROTEIN"/>
    <property type="match status" value="1"/>
</dbReference>
<protein>
    <submittedName>
        <fullName evidence="2">Uncharacterized protein</fullName>
    </submittedName>
</protein>
<feature type="compositionally biased region" description="Pro residues" evidence="1">
    <location>
        <begin position="289"/>
        <end position="306"/>
    </location>
</feature>
<dbReference type="Pfam" id="PF16294">
    <property type="entry name" value="RSB_motif"/>
    <property type="match status" value="1"/>
</dbReference>
<feature type="region of interest" description="Disordered" evidence="1">
    <location>
        <begin position="73"/>
        <end position="118"/>
    </location>
</feature>
<sequence length="372" mass="41101">MSRIICSPDLGSSEKLNLDRSSGDESMEDDVLESKKIDSTYHSDEPKERSEKSEMPMVKVEYPVVVHEHLFEDRTDVNAENKKGVAENAEKRSLTDPEAGPNSEPSKRQRRWKPNNLMEPTRLTLAPSTTPIDILQPTLLKCYFSVPDANAGNSGPKECTVPPSTCGPTNSLRIDHFLRPFTLKAVHELLGKTGTVTSFWMDHIKTHCYVTYSSVEAAIKTRNAVYNLQWPPNGGRLLVAEFVDPEDVKLHAGAPFQPLATPISADLAAPVPSASPPQPSPQQANIRQPPLPAQPALPPPVIPNPPQAREWILAPPPALPLPPPLAVKLDPPTVTLDDLFRKTKAAPRIYYLPLAEEQVSAKQEAWRRNTKQ</sequence>
<dbReference type="PANTHER" id="PTHR47031">
    <property type="entry name" value="SAP DNA-BINDING DOMAIN-CONTAINING PROTEIN"/>
    <property type="match status" value="1"/>
</dbReference>
<feature type="compositionally biased region" description="Basic and acidic residues" evidence="1">
    <location>
        <begin position="32"/>
        <end position="54"/>
    </location>
</feature>
<dbReference type="AlphaFoldDB" id="A0AAD3Y239"/>
<organism evidence="2 3">
    <name type="scientific">Nepenthes gracilis</name>
    <name type="common">Slender pitcher plant</name>
    <dbReference type="NCBI Taxonomy" id="150966"/>
    <lineage>
        <taxon>Eukaryota</taxon>
        <taxon>Viridiplantae</taxon>
        <taxon>Streptophyta</taxon>
        <taxon>Embryophyta</taxon>
        <taxon>Tracheophyta</taxon>
        <taxon>Spermatophyta</taxon>
        <taxon>Magnoliopsida</taxon>
        <taxon>eudicotyledons</taxon>
        <taxon>Gunneridae</taxon>
        <taxon>Pentapetalae</taxon>
        <taxon>Caryophyllales</taxon>
        <taxon>Nepenthaceae</taxon>
        <taxon>Nepenthes</taxon>
    </lineage>
</organism>
<comment type="caution">
    <text evidence="2">The sequence shown here is derived from an EMBL/GenBank/DDBJ whole genome shotgun (WGS) entry which is preliminary data.</text>
</comment>
<dbReference type="EMBL" id="BSYO01000027">
    <property type="protein sequence ID" value="GMH24211.1"/>
    <property type="molecule type" value="Genomic_DNA"/>
</dbReference>
<dbReference type="InterPro" id="IPR034257">
    <property type="entry name" value="Acinus_RRM"/>
</dbReference>
<evidence type="ECO:0000313" key="2">
    <source>
        <dbReference type="EMBL" id="GMH24211.1"/>
    </source>
</evidence>
<reference evidence="2" key="1">
    <citation type="submission" date="2023-05" db="EMBL/GenBank/DDBJ databases">
        <title>Nepenthes gracilis genome sequencing.</title>
        <authorList>
            <person name="Fukushima K."/>
        </authorList>
    </citation>
    <scope>NUCLEOTIDE SEQUENCE</scope>
    <source>
        <strain evidence="2">SING2019-196</strain>
    </source>
</reference>
<accession>A0AAD3Y239</accession>
<dbReference type="InterPro" id="IPR032552">
    <property type="entry name" value="RSB_motif"/>
</dbReference>
<dbReference type="GO" id="GO:0003676">
    <property type="term" value="F:nucleic acid binding"/>
    <property type="evidence" value="ECO:0007669"/>
    <property type="project" value="InterPro"/>
</dbReference>
<proteinExistence type="predicted"/>
<dbReference type="CDD" id="cd12432">
    <property type="entry name" value="RRM_ACINU"/>
    <property type="match status" value="1"/>
</dbReference>
<keyword evidence="3" id="KW-1185">Reference proteome</keyword>
<dbReference type="SUPFAM" id="SSF54928">
    <property type="entry name" value="RNA-binding domain, RBD"/>
    <property type="match status" value="1"/>
</dbReference>
<evidence type="ECO:0000313" key="3">
    <source>
        <dbReference type="Proteomes" id="UP001279734"/>
    </source>
</evidence>
<feature type="region of interest" description="Disordered" evidence="1">
    <location>
        <begin position="267"/>
        <end position="315"/>
    </location>
</feature>
<gene>
    <name evidence="2" type="ORF">Nepgr_026054</name>
</gene>
<evidence type="ECO:0000256" key="1">
    <source>
        <dbReference type="SAM" id="MobiDB-lite"/>
    </source>
</evidence>
<dbReference type="Proteomes" id="UP001279734">
    <property type="component" value="Unassembled WGS sequence"/>
</dbReference>
<name>A0AAD3Y239_NEPGR</name>
<feature type="region of interest" description="Disordered" evidence="1">
    <location>
        <begin position="1"/>
        <end position="57"/>
    </location>
</feature>